<feature type="coiled-coil region" evidence="12">
    <location>
        <begin position="519"/>
        <end position="546"/>
    </location>
</feature>
<gene>
    <name evidence="17" type="ORF">MED92_13813</name>
</gene>
<dbReference type="CDD" id="cd00130">
    <property type="entry name" value="PAS"/>
    <property type="match status" value="2"/>
</dbReference>
<evidence type="ECO:0000256" key="4">
    <source>
        <dbReference type="ARBA" id="ARBA00022500"/>
    </source>
</evidence>
<evidence type="ECO:0000313" key="17">
    <source>
        <dbReference type="EMBL" id="EAR60756.1"/>
    </source>
</evidence>
<dbReference type="CDD" id="cd11386">
    <property type="entry name" value="MCP_signal"/>
    <property type="match status" value="1"/>
</dbReference>
<evidence type="ECO:0000313" key="18">
    <source>
        <dbReference type="Proteomes" id="UP000002171"/>
    </source>
</evidence>
<keyword evidence="9 11" id="KW-0807">Transducer</keyword>
<dbReference type="EMBL" id="AAOW01000014">
    <property type="protein sequence ID" value="EAR60756.1"/>
    <property type="molecule type" value="Genomic_DNA"/>
</dbReference>
<evidence type="ECO:0000256" key="9">
    <source>
        <dbReference type="ARBA" id="ARBA00023224"/>
    </source>
</evidence>
<organism evidence="17 18">
    <name type="scientific">Neptuniibacter caesariensis</name>
    <dbReference type="NCBI Taxonomy" id="207954"/>
    <lineage>
        <taxon>Bacteria</taxon>
        <taxon>Pseudomonadati</taxon>
        <taxon>Pseudomonadota</taxon>
        <taxon>Gammaproteobacteria</taxon>
        <taxon>Oceanospirillales</taxon>
        <taxon>Oceanospirillaceae</taxon>
        <taxon>Neptuniibacter</taxon>
    </lineage>
</organism>
<feature type="compositionally biased region" description="Low complexity" evidence="13">
    <location>
        <begin position="758"/>
        <end position="767"/>
    </location>
</feature>
<dbReference type="PANTHER" id="PTHR43531:SF14">
    <property type="entry name" value="METHYL-ACCEPTING CHEMOTAXIS PROTEIN I-RELATED"/>
    <property type="match status" value="1"/>
</dbReference>
<dbReference type="GO" id="GO:0007165">
    <property type="term" value="P:signal transduction"/>
    <property type="evidence" value="ECO:0007669"/>
    <property type="project" value="UniProtKB-KW"/>
</dbReference>
<comment type="similarity">
    <text evidence="10">Belongs to the methyl-accepting chemotaxis (MCP) protein family.</text>
</comment>
<dbReference type="RefSeq" id="WP_007020428.1">
    <property type="nucleotide sequence ID" value="NZ_CH724125.1"/>
</dbReference>
<dbReference type="InterPro" id="IPR004090">
    <property type="entry name" value="Chemotax_Me-accpt_rcpt"/>
</dbReference>
<dbReference type="AlphaFoldDB" id="A0A7U8C6F0"/>
<dbReference type="Pfam" id="PF18947">
    <property type="entry name" value="HAMP_2"/>
    <property type="match status" value="1"/>
</dbReference>
<dbReference type="PRINTS" id="PR00260">
    <property type="entry name" value="CHEMTRNSDUCR"/>
</dbReference>
<dbReference type="Pfam" id="PF13188">
    <property type="entry name" value="PAS_8"/>
    <property type="match status" value="1"/>
</dbReference>
<keyword evidence="18" id="KW-1185">Reference proteome</keyword>
<dbReference type="GO" id="GO:0052131">
    <property type="term" value="P:positive aerotaxis"/>
    <property type="evidence" value="ECO:0007669"/>
    <property type="project" value="UniProtKB-ARBA"/>
</dbReference>
<proteinExistence type="inferred from homology"/>
<dbReference type="InterPro" id="IPR001610">
    <property type="entry name" value="PAC"/>
</dbReference>
<dbReference type="PROSITE" id="PS50885">
    <property type="entry name" value="HAMP"/>
    <property type="match status" value="2"/>
</dbReference>
<evidence type="ECO:0000256" key="8">
    <source>
        <dbReference type="ARBA" id="ARBA00023136"/>
    </source>
</evidence>
<dbReference type="InterPro" id="IPR013655">
    <property type="entry name" value="PAS_fold_3"/>
</dbReference>
<feature type="domain" description="HAMP" evidence="16">
    <location>
        <begin position="204"/>
        <end position="256"/>
    </location>
</feature>
<feature type="domain" description="Methyl-accepting transducer" evidence="14">
    <location>
        <begin position="483"/>
        <end position="712"/>
    </location>
</feature>
<keyword evidence="3" id="KW-0488">Methylation</keyword>
<evidence type="ECO:0000256" key="5">
    <source>
        <dbReference type="ARBA" id="ARBA00022519"/>
    </source>
</evidence>
<dbReference type="PROSITE" id="PS50112">
    <property type="entry name" value="PAS"/>
    <property type="match status" value="2"/>
</dbReference>
<dbReference type="InterPro" id="IPR000014">
    <property type="entry name" value="PAS"/>
</dbReference>
<dbReference type="Gene3D" id="1.10.287.950">
    <property type="entry name" value="Methyl-accepting chemotaxis protein"/>
    <property type="match status" value="1"/>
</dbReference>
<evidence type="ECO:0000256" key="13">
    <source>
        <dbReference type="SAM" id="MobiDB-lite"/>
    </source>
</evidence>
<dbReference type="InterPro" id="IPR004089">
    <property type="entry name" value="MCPsignal_dom"/>
</dbReference>
<dbReference type="FunFam" id="1.10.287.950:FF:000001">
    <property type="entry name" value="Methyl-accepting chemotaxis sensory transducer"/>
    <property type="match status" value="1"/>
</dbReference>
<evidence type="ECO:0000259" key="14">
    <source>
        <dbReference type="PROSITE" id="PS50111"/>
    </source>
</evidence>
<dbReference type="Proteomes" id="UP000002171">
    <property type="component" value="Unassembled WGS sequence"/>
</dbReference>
<keyword evidence="7" id="KW-1133">Transmembrane helix</keyword>
<dbReference type="GO" id="GO:0004888">
    <property type="term" value="F:transmembrane signaling receptor activity"/>
    <property type="evidence" value="ECO:0007669"/>
    <property type="project" value="InterPro"/>
</dbReference>
<dbReference type="InterPro" id="IPR003660">
    <property type="entry name" value="HAMP_dom"/>
</dbReference>
<dbReference type="SMART" id="SM00091">
    <property type="entry name" value="PAS"/>
    <property type="match status" value="2"/>
</dbReference>
<dbReference type="SMART" id="SM00086">
    <property type="entry name" value="PAC"/>
    <property type="match status" value="2"/>
</dbReference>
<evidence type="ECO:0000256" key="7">
    <source>
        <dbReference type="ARBA" id="ARBA00022989"/>
    </source>
</evidence>
<keyword evidence="12" id="KW-0175">Coiled coil</keyword>
<dbReference type="FunFam" id="3.30.450.20:FF:000046">
    <property type="entry name" value="Aerotaxis sensor receptor"/>
    <property type="match status" value="1"/>
</dbReference>
<dbReference type="SMART" id="SM00304">
    <property type="entry name" value="HAMP"/>
    <property type="match status" value="2"/>
</dbReference>
<sequence length="792" mass="85571">MKINEPVTDNEVKLRDGQELVTKTNLKGIITYVNPAFIEISGFSRDELLGKNHNVVRHPDMPPAAFKDLWETLKLGRPWSKLVKNRCKNGDYYWVKANVTPIFRNGEIVEYMSVRTKPSQEEIDQSTALYGKLKRGEASLPSPGGIPKADLAGSLTQTAIYAVIAAIVINAGIYLAGLPSAALMAGPVIAFIMMLMGAQSCLNNRVVKEMKAAQRHMLDISEGEYLAPIPIEEAGETGELKRAVKILAVKLGFEVNDAKEAAQRSQRIKVALDNVSSNVMVADNEGEIIYCNEAVVNMMRNAQEDIREQLPEFDADQILGSNIDIFHKNPEHQRRMLEALKTTHKGQIKVGKRSFRLTANPVVDDSNHRLGTVVEWMDVTDQLIAEEQVEQLIQKASVGELNERLDVQIYSGFMRNIAEGVNQMLDAVVVPMREVKRVLNALSEGDLTQQMSGDFHGEFAELNSSLNSSITNLNNMVGEIRSAGSTITTGASEISSGNGTLSSRTEAQAASLQETAASMEQMTSTVRQNADNAEEARKQASEAQALADKGGEISSKVVTSMGDIRQSSTKIAEIIGVIDEIAFQTNLLALNAAVEAARAGEQGRGFAVVASEVRSLAQRSASAAKEIKELISDSVEKVEEGGLFVDESGKALVEIMDAIKNVSTIISEIAAASREQAIGIEQVNIAVTQMDEGTQQNAALVEQVAAASSSMEDQAGQLQSLVNQFIVSEDQNGGEHLASSAPQQSMSRLRELAGQTNAAPAAPVAKAPEPKRSAAPQPIISAGGSDDEWEEF</sequence>
<evidence type="ECO:0000256" key="11">
    <source>
        <dbReference type="PROSITE-ProRule" id="PRU00284"/>
    </source>
</evidence>
<evidence type="ECO:0000256" key="6">
    <source>
        <dbReference type="ARBA" id="ARBA00022692"/>
    </source>
</evidence>
<evidence type="ECO:0000259" key="16">
    <source>
        <dbReference type="PROSITE" id="PS50885"/>
    </source>
</evidence>
<dbReference type="FunFam" id="3.30.450.20:FF:000075">
    <property type="entry name" value="Methyl-accepting chemotaxis protein"/>
    <property type="match status" value="1"/>
</dbReference>
<dbReference type="SUPFAM" id="SSF58104">
    <property type="entry name" value="Methyl-accepting chemotaxis protein (MCP) signaling domain"/>
    <property type="match status" value="1"/>
</dbReference>
<evidence type="ECO:0000259" key="15">
    <source>
        <dbReference type="PROSITE" id="PS50112"/>
    </source>
</evidence>
<dbReference type="PANTHER" id="PTHR43531">
    <property type="entry name" value="PROTEIN ICFG"/>
    <property type="match status" value="1"/>
</dbReference>
<dbReference type="InterPro" id="IPR051310">
    <property type="entry name" value="MCP_chemotaxis"/>
</dbReference>
<feature type="domain" description="HAMP" evidence="16">
    <location>
        <begin position="426"/>
        <end position="478"/>
    </location>
</feature>
<dbReference type="InterPro" id="IPR035965">
    <property type="entry name" value="PAS-like_dom_sf"/>
</dbReference>
<evidence type="ECO:0000256" key="10">
    <source>
        <dbReference type="ARBA" id="ARBA00029447"/>
    </source>
</evidence>
<reference evidence="17 18" key="1">
    <citation type="submission" date="2006-02" db="EMBL/GenBank/DDBJ databases">
        <authorList>
            <person name="Pinhassi J."/>
            <person name="Pedros-Alio C."/>
            <person name="Ferriera S."/>
            <person name="Johnson J."/>
            <person name="Kravitz S."/>
            <person name="Halpern A."/>
            <person name="Remington K."/>
            <person name="Beeson K."/>
            <person name="Tran B."/>
            <person name="Rogers Y.-H."/>
            <person name="Friedman R."/>
            <person name="Venter J.C."/>
        </authorList>
    </citation>
    <scope>NUCLEOTIDE SEQUENCE [LARGE SCALE GENOMIC DNA]</scope>
    <source>
        <strain evidence="17 18">MED92</strain>
    </source>
</reference>
<keyword evidence="2" id="KW-1003">Cell membrane</keyword>
<dbReference type="Gene3D" id="3.30.450.20">
    <property type="entry name" value="PAS domain"/>
    <property type="match status" value="2"/>
</dbReference>
<dbReference type="CDD" id="cd06225">
    <property type="entry name" value="HAMP"/>
    <property type="match status" value="1"/>
</dbReference>
<feature type="region of interest" description="Disordered" evidence="13">
    <location>
        <begin position="733"/>
        <end position="792"/>
    </location>
</feature>
<feature type="domain" description="PAS" evidence="15">
    <location>
        <begin position="25"/>
        <end position="60"/>
    </location>
</feature>
<evidence type="ECO:0000256" key="1">
    <source>
        <dbReference type="ARBA" id="ARBA00004429"/>
    </source>
</evidence>
<comment type="subcellular location">
    <subcellularLocation>
        <location evidence="1">Cell inner membrane</location>
        <topology evidence="1">Multi-pass membrane protein</topology>
    </subcellularLocation>
</comment>
<feature type="domain" description="PAS" evidence="15">
    <location>
        <begin position="264"/>
        <end position="306"/>
    </location>
</feature>
<evidence type="ECO:0000256" key="12">
    <source>
        <dbReference type="SAM" id="Coils"/>
    </source>
</evidence>
<protein>
    <submittedName>
        <fullName evidence="17">Probable chemotaxis transducer</fullName>
    </submittedName>
</protein>
<evidence type="ECO:0000256" key="2">
    <source>
        <dbReference type="ARBA" id="ARBA00022475"/>
    </source>
</evidence>
<dbReference type="NCBIfam" id="TIGR00229">
    <property type="entry name" value="sensory_box"/>
    <property type="match status" value="1"/>
</dbReference>
<comment type="caution">
    <text evidence="17">The sequence shown here is derived from an EMBL/GenBank/DDBJ whole genome shotgun (WGS) entry which is preliminary data.</text>
</comment>
<keyword evidence="8" id="KW-0472">Membrane</keyword>
<keyword evidence="6" id="KW-0812">Transmembrane</keyword>
<accession>A0A7U8C6F0</accession>
<keyword evidence="5" id="KW-0997">Cell inner membrane</keyword>
<dbReference type="OrthoDB" id="9765776at2"/>
<name>A0A7U8C6F0_NEPCE</name>
<dbReference type="SUPFAM" id="SSF55785">
    <property type="entry name" value="PYP-like sensor domain (PAS domain)"/>
    <property type="match status" value="2"/>
</dbReference>
<keyword evidence="4" id="KW-0145">Chemotaxis</keyword>
<evidence type="ECO:0000256" key="3">
    <source>
        <dbReference type="ARBA" id="ARBA00022481"/>
    </source>
</evidence>
<dbReference type="Pfam" id="PF00015">
    <property type="entry name" value="MCPsignal"/>
    <property type="match status" value="1"/>
</dbReference>
<dbReference type="PROSITE" id="PS50111">
    <property type="entry name" value="CHEMOTAXIS_TRANSDUC_2"/>
    <property type="match status" value="1"/>
</dbReference>
<dbReference type="GO" id="GO:0005886">
    <property type="term" value="C:plasma membrane"/>
    <property type="evidence" value="ECO:0007669"/>
    <property type="project" value="UniProtKB-SubCell"/>
</dbReference>
<dbReference type="Pfam" id="PF08447">
    <property type="entry name" value="PAS_3"/>
    <property type="match status" value="1"/>
</dbReference>
<dbReference type="SMART" id="SM00283">
    <property type="entry name" value="MA"/>
    <property type="match status" value="1"/>
</dbReference>